<dbReference type="Pfam" id="PF00571">
    <property type="entry name" value="CBS"/>
    <property type="match status" value="4"/>
</dbReference>
<evidence type="ECO:0000256" key="2">
    <source>
        <dbReference type="PROSITE-ProRule" id="PRU00703"/>
    </source>
</evidence>
<dbReference type="AlphaFoldDB" id="A0A0U2VTP7"/>
<protein>
    <submittedName>
        <fullName evidence="4">Histidine kinase</fullName>
    </submittedName>
</protein>
<dbReference type="Gene3D" id="3.10.580.10">
    <property type="entry name" value="CBS-domain"/>
    <property type="match status" value="2"/>
</dbReference>
<sequence length="272" mass="30736">MQIKTIMLQDPPVLGLHDKLYDAFKRINTRGIGRVIIVDKSLEGIVSTRDLISCIVDACEKTCNQAQLYELLNKEISKVMSPKPAYVYEDDDVVDALTIMVARNLGSLPVIDVEKKVKGIVTEREMMLIFQDLDHVYPVSKFMTKRVTTIYEDMPVVEGAKLMVKRGFRRLPVVDTEGKLVGVITAADILKNFLKHLSKNSLDTFYYEKIKDIKTPNVHTIDPNKSINEAAAKMLLERIGSLIVVDNDNVPTAIVTERDLIIALHYQLHLAR</sequence>
<evidence type="ECO:0000259" key="3">
    <source>
        <dbReference type="PROSITE" id="PS51371"/>
    </source>
</evidence>
<dbReference type="PANTHER" id="PTHR43080:SF2">
    <property type="entry name" value="CBS DOMAIN-CONTAINING PROTEIN"/>
    <property type="match status" value="1"/>
</dbReference>
<accession>A0A0U2VTP7</accession>
<reference evidence="6 7" key="1">
    <citation type="submission" date="2015-12" db="EMBL/GenBank/DDBJ databases">
        <title>A stable core within a dynamic pangenome in Sulfolobus acidocaldarius.</title>
        <authorList>
            <person name="Anderson R."/>
            <person name="Kouris A."/>
            <person name="Seward C."/>
            <person name="Campbell K."/>
            <person name="Whitaker R."/>
        </authorList>
    </citation>
    <scope>NUCLEOTIDE SEQUENCE [LARGE SCALE GENOMIC DNA]</scope>
    <source>
        <strain evidence="4 7">GG12-C01-09</strain>
        <strain evidence="5 6">NG05B_CO5_07</strain>
    </source>
</reference>
<dbReference type="OMA" id="RDFLLMF"/>
<dbReference type="PROSITE" id="PS51371">
    <property type="entry name" value="CBS"/>
    <property type="match status" value="4"/>
</dbReference>
<dbReference type="OrthoDB" id="43333at2157"/>
<evidence type="ECO:0000313" key="6">
    <source>
        <dbReference type="Proteomes" id="UP000060043"/>
    </source>
</evidence>
<dbReference type="EMBL" id="CP013695">
    <property type="protein sequence ID" value="ALU31309.1"/>
    <property type="molecule type" value="Genomic_DNA"/>
</dbReference>
<name>A0A0U2VTP7_9CREN</name>
<keyword evidence="1 2" id="KW-0129">CBS domain</keyword>
<dbReference type="SMART" id="SM00116">
    <property type="entry name" value="CBS"/>
    <property type="match status" value="4"/>
</dbReference>
<evidence type="ECO:0000313" key="5">
    <source>
        <dbReference type="EMBL" id="ALU31309.1"/>
    </source>
</evidence>
<feature type="domain" description="CBS" evidence="3">
    <location>
        <begin position="143"/>
        <end position="199"/>
    </location>
</feature>
<feature type="domain" description="CBS" evidence="3">
    <location>
        <begin position="214"/>
        <end position="272"/>
    </location>
</feature>
<dbReference type="Proteomes" id="UP000065473">
    <property type="component" value="Chromosome"/>
</dbReference>
<dbReference type="CDD" id="cd17777">
    <property type="entry name" value="CBS_arch_repeat1"/>
    <property type="match status" value="1"/>
</dbReference>
<evidence type="ECO:0000256" key="1">
    <source>
        <dbReference type="ARBA" id="ARBA00023122"/>
    </source>
</evidence>
<keyword evidence="4" id="KW-0418">Kinase</keyword>
<evidence type="ECO:0000313" key="4">
    <source>
        <dbReference type="EMBL" id="ALU28596.1"/>
    </source>
</evidence>
<dbReference type="PANTHER" id="PTHR43080">
    <property type="entry name" value="CBS DOMAIN-CONTAINING PROTEIN CBSX3, MITOCHONDRIAL"/>
    <property type="match status" value="1"/>
</dbReference>
<dbReference type="PaxDb" id="1435377-SUSAZ_05695"/>
<feature type="domain" description="CBS" evidence="3">
    <location>
        <begin position="80"/>
        <end position="139"/>
    </location>
</feature>
<dbReference type="RefSeq" id="WP_011278045.1">
    <property type="nucleotide sequence ID" value="NZ_BHWZ01000002.1"/>
</dbReference>
<dbReference type="InterPro" id="IPR051257">
    <property type="entry name" value="Diverse_CBS-Domain"/>
</dbReference>
<dbReference type="InterPro" id="IPR000644">
    <property type="entry name" value="CBS_dom"/>
</dbReference>
<organism evidence="4 7">
    <name type="scientific">Sulfolobus acidocaldarius</name>
    <dbReference type="NCBI Taxonomy" id="2285"/>
    <lineage>
        <taxon>Archaea</taxon>
        <taxon>Thermoproteota</taxon>
        <taxon>Thermoprotei</taxon>
        <taxon>Sulfolobales</taxon>
        <taxon>Sulfolobaceae</taxon>
        <taxon>Sulfolobus</taxon>
    </lineage>
</organism>
<gene>
    <name evidence="4" type="ORF">ATY89_00515</name>
    <name evidence="5" type="ORF">ATZ20_03560</name>
</gene>
<dbReference type="STRING" id="1435377.SUSAZ_05695"/>
<dbReference type="SUPFAM" id="SSF54631">
    <property type="entry name" value="CBS-domain pair"/>
    <property type="match status" value="3"/>
</dbReference>
<dbReference type="GO" id="GO:0016301">
    <property type="term" value="F:kinase activity"/>
    <property type="evidence" value="ECO:0007669"/>
    <property type="project" value="UniProtKB-KW"/>
</dbReference>
<dbReference type="CDD" id="cd17778">
    <property type="entry name" value="CBS_arch_repeat2"/>
    <property type="match status" value="1"/>
</dbReference>
<dbReference type="InterPro" id="IPR046342">
    <property type="entry name" value="CBS_dom_sf"/>
</dbReference>
<feature type="domain" description="CBS" evidence="3">
    <location>
        <begin position="7"/>
        <end position="62"/>
    </location>
</feature>
<dbReference type="EMBL" id="CP013694">
    <property type="protein sequence ID" value="ALU28596.1"/>
    <property type="molecule type" value="Genomic_DNA"/>
</dbReference>
<dbReference type="Proteomes" id="UP000060043">
    <property type="component" value="Chromosome"/>
</dbReference>
<keyword evidence="4" id="KW-0808">Transferase</keyword>
<proteinExistence type="predicted"/>
<evidence type="ECO:0000313" key="7">
    <source>
        <dbReference type="Proteomes" id="UP000065473"/>
    </source>
</evidence>
<dbReference type="GeneID" id="14551700"/>